<comment type="caution">
    <text evidence="1">The sequence shown here is derived from an EMBL/GenBank/DDBJ whole genome shotgun (WGS) entry which is preliminary data.</text>
</comment>
<name>A0A511MY19_DEIC1</name>
<reference evidence="1 2" key="1">
    <citation type="submission" date="2019-07" db="EMBL/GenBank/DDBJ databases">
        <title>Whole genome shotgun sequence of Deinococcus cellulosilyticus NBRC 106333.</title>
        <authorList>
            <person name="Hosoyama A."/>
            <person name="Uohara A."/>
            <person name="Ohji S."/>
            <person name="Ichikawa N."/>
        </authorList>
    </citation>
    <scope>NUCLEOTIDE SEQUENCE [LARGE SCALE GENOMIC DNA]</scope>
    <source>
        <strain evidence="1 2">NBRC 106333</strain>
    </source>
</reference>
<gene>
    <name evidence="1" type="ORF">DC3_11190</name>
</gene>
<dbReference type="Proteomes" id="UP000321306">
    <property type="component" value="Unassembled WGS sequence"/>
</dbReference>
<accession>A0A511MY19</accession>
<evidence type="ECO:0000313" key="2">
    <source>
        <dbReference type="Proteomes" id="UP000321306"/>
    </source>
</evidence>
<dbReference type="EMBL" id="BJXB01000004">
    <property type="protein sequence ID" value="GEM45484.1"/>
    <property type="molecule type" value="Genomic_DNA"/>
</dbReference>
<dbReference type="RefSeq" id="WP_146882944.1">
    <property type="nucleotide sequence ID" value="NZ_BJXB01000004.1"/>
</dbReference>
<dbReference type="AlphaFoldDB" id="A0A511MY19"/>
<keyword evidence="2" id="KW-1185">Reference proteome</keyword>
<evidence type="ECO:0000313" key="1">
    <source>
        <dbReference type="EMBL" id="GEM45484.1"/>
    </source>
</evidence>
<protein>
    <submittedName>
        <fullName evidence="1">Uncharacterized protein</fullName>
    </submittedName>
</protein>
<proteinExistence type="predicted"/>
<organism evidence="1 2">
    <name type="scientific">Deinococcus cellulosilyticus (strain DSM 18568 / NBRC 106333 / KACC 11606 / 5516J-15)</name>
    <dbReference type="NCBI Taxonomy" id="1223518"/>
    <lineage>
        <taxon>Bacteria</taxon>
        <taxon>Thermotogati</taxon>
        <taxon>Deinococcota</taxon>
        <taxon>Deinococci</taxon>
        <taxon>Deinococcales</taxon>
        <taxon>Deinococcaceae</taxon>
        <taxon>Deinococcus</taxon>
    </lineage>
</organism>
<sequence>MLPFALDDKGRVVAALTARKNQICTCLVCGKPVKARRPGQDEPHFPAHFVHLAGGTCAAPPQDVLFVAARRKLRLRLLQDLQAFGGLRLGRPCPGVEGRCAEQAGVETLLKVKAWTEVKEDVQVPDSQQRPFDVALLHEEKVLAGFLIQSTRSDLLPGTSAIRSFSLSMQDILEDKPLVPAGMTAGKTLCPDCAQVPEEAALQDENDQRPVSDSAWSRVVQEWRALTSKSAVDQLTAELERTPRERAVQHLRALGLNYRDLKDQQMVMLLVACRYCGEEVVFATSKPERVRNLKGLLGPLVTWVPGQKRHVHVCSKCGGFHTEEWFWESWQKNLGQKV</sequence>